<dbReference type="InterPro" id="IPR048009">
    <property type="entry name" value="NGRR_dom"/>
</dbReference>
<evidence type="ECO:0000313" key="2">
    <source>
        <dbReference type="Proteomes" id="UP000226106"/>
    </source>
</evidence>
<name>A0A9X7AIL7_BACTU</name>
<dbReference type="Proteomes" id="UP000226106">
    <property type="component" value="Unassembled WGS sequence"/>
</dbReference>
<evidence type="ECO:0008006" key="3">
    <source>
        <dbReference type="Google" id="ProtNLM"/>
    </source>
</evidence>
<protein>
    <recommendedName>
        <fullName evidence="3">Collagen-like repeat preface domain-containing protein</fullName>
    </recommendedName>
</protein>
<dbReference type="AlphaFoldDB" id="A0A9X7AIL7"/>
<dbReference type="EMBL" id="NVCO01000094">
    <property type="protein sequence ID" value="PFT38516.1"/>
    <property type="molecule type" value="Genomic_DNA"/>
</dbReference>
<sequence length="319" mass="33332">MGNNDCFRHNKQIIFSQECCNNPQTVIITNQQLTQLILLLQSLIAAVVTFFANPSDANKQVVINIFNQLLVLLESLIPSPEGNFLIQLIQSILSLLQSSTVNLQQLAVLLQQFYSALAPFFFTLIIDPVSLQVLLNLLVQLINATPGPTGDTGDTGPTGPTGPLLPVHGVFFTFNIGPFVPSGVMATGTVIPTEIADPPPFNTPGAFTVNPNGSITVNIAGIYFADARVNLAPGNAASFGVQVNGGGTAVPFLNAFSNITTAADTASHYVVQNNILNLAAGDVVSIGLISSSPSPVSLTTAPAAGIGSPSASLRLLKVE</sequence>
<evidence type="ECO:0000313" key="1">
    <source>
        <dbReference type="EMBL" id="PFT38516.1"/>
    </source>
</evidence>
<reference evidence="1 2" key="1">
    <citation type="submission" date="2017-09" db="EMBL/GenBank/DDBJ databases">
        <title>Large-scale bioinformatics analysis of Bacillus genomes uncovers conserved roles of natural products in bacterial physiology.</title>
        <authorList>
            <consortium name="Agbiome Team Llc"/>
            <person name="Bleich R.M."/>
            <person name="Grubbs K.J."/>
            <person name="Santa Maria K.C."/>
            <person name="Allen S.E."/>
            <person name="Farag S."/>
            <person name="Shank E.A."/>
            <person name="Bowers A."/>
        </authorList>
    </citation>
    <scope>NUCLEOTIDE SEQUENCE [LARGE SCALE GENOMIC DNA]</scope>
    <source>
        <strain evidence="1 2">AFS065400</strain>
    </source>
</reference>
<accession>A0A9X7AIL7</accession>
<proteinExistence type="predicted"/>
<dbReference type="NCBIfam" id="NF033172">
    <property type="entry name" value="N_to_GlyXaaXaa"/>
    <property type="match status" value="1"/>
</dbReference>
<gene>
    <name evidence="1" type="ORF">COK72_25895</name>
</gene>
<comment type="caution">
    <text evidence="1">The sequence shown here is derived from an EMBL/GenBank/DDBJ whole genome shotgun (WGS) entry which is preliminary data.</text>
</comment>
<organism evidence="1 2">
    <name type="scientific">Bacillus thuringiensis</name>
    <dbReference type="NCBI Taxonomy" id="1428"/>
    <lineage>
        <taxon>Bacteria</taxon>
        <taxon>Bacillati</taxon>
        <taxon>Bacillota</taxon>
        <taxon>Bacilli</taxon>
        <taxon>Bacillales</taxon>
        <taxon>Bacillaceae</taxon>
        <taxon>Bacillus</taxon>
        <taxon>Bacillus cereus group</taxon>
    </lineage>
</organism>